<reference evidence="1 2" key="1">
    <citation type="journal article" date="2021" name="Hortic Res">
        <title>High-quality reference genome and annotation aids understanding of berry development for evergreen blueberry (Vaccinium darrowii).</title>
        <authorList>
            <person name="Yu J."/>
            <person name="Hulse-Kemp A.M."/>
            <person name="Babiker E."/>
            <person name="Staton M."/>
        </authorList>
    </citation>
    <scope>NUCLEOTIDE SEQUENCE [LARGE SCALE GENOMIC DNA]</scope>
    <source>
        <strain evidence="2">cv. NJ 8807/NJ 8810</strain>
        <tissue evidence="1">Young leaf</tissue>
    </source>
</reference>
<keyword evidence="2" id="KW-1185">Reference proteome</keyword>
<comment type="caution">
    <text evidence="1">The sequence shown here is derived from an EMBL/GenBank/DDBJ whole genome shotgun (WGS) entry which is preliminary data.</text>
</comment>
<dbReference type="EMBL" id="CM037156">
    <property type="protein sequence ID" value="KAH7838768.1"/>
    <property type="molecule type" value="Genomic_DNA"/>
</dbReference>
<proteinExistence type="predicted"/>
<sequence length="531" mass="60524">MSSRSNSDLSYPSSSPNSGSENETANSGRRRGKRNRRVYFSDERRRKSGRIRKPAVDLFSALPDSLLVHVLSFLPIVYAVRTQVLSKRWQCLWTYTTSLVFRIDDGNSPGNGKSDDEFVAFVDKTLSLCNCSKIKKFGVQFVYESEYLSNVDMWTELVTAKGVEEFQLDFDCAFGEVTYSNYWLPQLLYTNSSFKVLQFNQCYVMPEGVVSWNSLKKLSIGNAVLSEDLIQKILAGSPVLEILELYCLFGFNRLHVSNASMKKLILRDICEEGIVPEEYQIFNFADYSVLEISAPHLHSLEISGAFENKICQLGDVSSLVDAKLNFHVTGYEDYCDIIEVFENMLKGLLQSLVHGKKITLGNWAIKLLSIMELKGLRSPLLKCECLTLEAGIRKSFFPGIAHMLESSPNLDTLVISVPSSSYDEDEEYFPDQLCKFDGKNYWTSRKKPFTCLMFRLQKVRFLGFRQYEVGNKLGYYLSFVRFLLKNARVLQKMVINAEIVGCNSQKEFSRAAQKLLSFPRSSPDAVVMFYE</sequence>
<gene>
    <name evidence="1" type="ORF">Vadar_030920</name>
</gene>
<name>A0ACB7XDI5_9ERIC</name>
<organism evidence="1 2">
    <name type="scientific">Vaccinium darrowii</name>
    <dbReference type="NCBI Taxonomy" id="229202"/>
    <lineage>
        <taxon>Eukaryota</taxon>
        <taxon>Viridiplantae</taxon>
        <taxon>Streptophyta</taxon>
        <taxon>Embryophyta</taxon>
        <taxon>Tracheophyta</taxon>
        <taxon>Spermatophyta</taxon>
        <taxon>Magnoliopsida</taxon>
        <taxon>eudicotyledons</taxon>
        <taxon>Gunneridae</taxon>
        <taxon>Pentapetalae</taxon>
        <taxon>asterids</taxon>
        <taxon>Ericales</taxon>
        <taxon>Ericaceae</taxon>
        <taxon>Vaccinioideae</taxon>
        <taxon>Vaccinieae</taxon>
        <taxon>Vaccinium</taxon>
    </lineage>
</organism>
<accession>A0ACB7XDI5</accession>
<dbReference type="Proteomes" id="UP000828048">
    <property type="component" value="Chromosome 6"/>
</dbReference>
<evidence type="ECO:0000313" key="2">
    <source>
        <dbReference type="Proteomes" id="UP000828048"/>
    </source>
</evidence>
<evidence type="ECO:0000313" key="1">
    <source>
        <dbReference type="EMBL" id="KAH7838768.1"/>
    </source>
</evidence>
<protein>
    <submittedName>
        <fullName evidence="1">Uncharacterized protein</fullName>
    </submittedName>
</protein>